<dbReference type="InterPro" id="IPR039426">
    <property type="entry name" value="TonB-dep_rcpt-like"/>
</dbReference>
<dbReference type="EMBL" id="JARVCO010000007">
    <property type="protein sequence ID" value="MDZ8118162.1"/>
    <property type="molecule type" value="Genomic_DNA"/>
</dbReference>
<gene>
    <name evidence="14" type="ORF">P9H32_05920</name>
</gene>
<comment type="subcellular location">
    <subcellularLocation>
        <location evidence="1 10">Cell outer membrane</location>
        <topology evidence="1 10">Multi-pass membrane protein</topology>
    </subcellularLocation>
</comment>
<proteinExistence type="inferred from homology"/>
<dbReference type="InterPro" id="IPR037066">
    <property type="entry name" value="Plug_dom_sf"/>
</dbReference>
<evidence type="ECO:0000313" key="14">
    <source>
        <dbReference type="EMBL" id="MDZ8118162.1"/>
    </source>
</evidence>
<evidence type="ECO:0000259" key="12">
    <source>
        <dbReference type="Pfam" id="PF00593"/>
    </source>
</evidence>
<evidence type="ECO:0000256" key="3">
    <source>
        <dbReference type="ARBA" id="ARBA00022452"/>
    </source>
</evidence>
<sequence length="728" mass="80533">MYVSFRATLIILAGCCAGIAQQGRAGEELPPELGITEVTGSQHDNDTDRMPASVVRMDFDSHTGDPISDAGDVARYQPGVSIPADLVGADPNVPYGNNGFTSYQIRGVGGNRILMTIDGIRQPPEFEQSGGMGRTFFDPRVYGGVDILKGPGSAQYGSEALGGAVMFRSKSLTEELEYSPEPWLLRGSTTLKSVDQSINGLLSAGVRGDDMYITVSESYTEGQEVENAKGDVDANPLDYQQNHVLGTISWIPDEQNRVWLTAENFVYQGDTQLHSSEVGDVVYAASQHTNERSRISFDYVSTPDSGWWDRLAVKTYFQKAESESINHRNSFWVDPAPPGFDPLTNDLRRTDHIGFDHELIGTTAGVQHFFDTGAFEHELNYGLELGYEHAENAFQRDIVYNEAPSPSSSPNAFDPSDLYRFEAYVEDAVSRGRWNVIGGVRLIDYTISPGNDPDYLAATGTDAKADYHNFAVSPSVSADYLLSRNAMLWARYAHNVRNPSLENYVGYFDHGDFEQLPNPGLKEETADGFEVGFKGGGGAVSFDTSVYYTYYQDFIEEVILSSSSRQVQNVGNVEIYGVEAGIDYRLGNCWALLDGFSTGIRAVWSDGYNRTDEDAVNSVDPFEAVLYFAYDHASGKWGSRITGIYHAEKDNVSDDWTWYVPPASFVVDWTGYWNITKRISIEAAIRNLTDEKYWLWPNAGRVDHADLENPELAVQPGINGLLTLNVAF</sequence>
<comment type="similarity">
    <text evidence="10 11">Belongs to the TonB-dependent receptor family.</text>
</comment>
<reference evidence="14 15" key="1">
    <citation type="journal article" date="2024" name="Appl. Environ. Microbiol.">
        <title>Pontiella agarivorans sp. nov., a novel marine anaerobic bacterium capable of degrading macroalgal polysaccharides and fixing nitrogen.</title>
        <authorList>
            <person name="Liu N."/>
            <person name="Kivenson V."/>
            <person name="Peng X."/>
            <person name="Cui Z."/>
            <person name="Lankiewicz T.S."/>
            <person name="Gosselin K.M."/>
            <person name="English C.J."/>
            <person name="Blair E.M."/>
            <person name="O'Malley M.A."/>
            <person name="Valentine D.L."/>
        </authorList>
    </citation>
    <scope>NUCLEOTIDE SEQUENCE [LARGE SCALE GENOMIC DNA]</scope>
    <source>
        <strain evidence="14 15">NLcol2</strain>
    </source>
</reference>
<dbReference type="PANTHER" id="PTHR30069:SF29">
    <property type="entry name" value="HEMOGLOBIN AND HEMOGLOBIN-HAPTOGLOBIN-BINDING PROTEIN 1-RELATED"/>
    <property type="match status" value="1"/>
</dbReference>
<evidence type="ECO:0000259" key="13">
    <source>
        <dbReference type="Pfam" id="PF07715"/>
    </source>
</evidence>
<dbReference type="InterPro" id="IPR012910">
    <property type="entry name" value="Plug_dom"/>
</dbReference>
<feature type="domain" description="TonB-dependent receptor-like beta-barrel" evidence="12">
    <location>
        <begin position="281"/>
        <end position="688"/>
    </location>
</feature>
<keyword evidence="7 10" id="KW-0472">Membrane</keyword>
<evidence type="ECO:0000256" key="8">
    <source>
        <dbReference type="ARBA" id="ARBA00023170"/>
    </source>
</evidence>
<keyword evidence="3 10" id="KW-1134">Transmembrane beta strand</keyword>
<keyword evidence="8 14" id="KW-0675">Receptor</keyword>
<keyword evidence="2 10" id="KW-0813">Transport</keyword>
<keyword evidence="5" id="KW-0732">Signal</keyword>
<evidence type="ECO:0000256" key="11">
    <source>
        <dbReference type="RuleBase" id="RU003357"/>
    </source>
</evidence>
<keyword evidence="15" id="KW-1185">Reference proteome</keyword>
<evidence type="ECO:0000256" key="2">
    <source>
        <dbReference type="ARBA" id="ARBA00022448"/>
    </source>
</evidence>
<comment type="caution">
    <text evidence="14">The sequence shown here is derived from an EMBL/GenBank/DDBJ whole genome shotgun (WGS) entry which is preliminary data.</text>
</comment>
<evidence type="ECO:0000256" key="4">
    <source>
        <dbReference type="ARBA" id="ARBA00022692"/>
    </source>
</evidence>
<dbReference type="InterPro" id="IPR000531">
    <property type="entry name" value="Beta-barrel_TonB"/>
</dbReference>
<dbReference type="Pfam" id="PF00593">
    <property type="entry name" value="TonB_dep_Rec_b-barrel"/>
    <property type="match status" value="1"/>
</dbReference>
<dbReference type="Pfam" id="PF07715">
    <property type="entry name" value="Plug"/>
    <property type="match status" value="1"/>
</dbReference>
<dbReference type="CDD" id="cd01347">
    <property type="entry name" value="ligand_gated_channel"/>
    <property type="match status" value="1"/>
</dbReference>
<dbReference type="PANTHER" id="PTHR30069">
    <property type="entry name" value="TONB-DEPENDENT OUTER MEMBRANE RECEPTOR"/>
    <property type="match status" value="1"/>
</dbReference>
<keyword evidence="6 11" id="KW-0798">TonB box</keyword>
<organism evidence="14 15">
    <name type="scientific">Pontiella agarivorans</name>
    <dbReference type="NCBI Taxonomy" id="3038953"/>
    <lineage>
        <taxon>Bacteria</taxon>
        <taxon>Pseudomonadati</taxon>
        <taxon>Kiritimatiellota</taxon>
        <taxon>Kiritimatiellia</taxon>
        <taxon>Kiritimatiellales</taxon>
        <taxon>Pontiellaceae</taxon>
        <taxon>Pontiella</taxon>
    </lineage>
</organism>
<feature type="domain" description="TonB-dependent receptor plug" evidence="13">
    <location>
        <begin position="52"/>
        <end position="164"/>
    </location>
</feature>
<accession>A0ABU5MVG9</accession>
<dbReference type="SUPFAM" id="SSF56935">
    <property type="entry name" value="Porins"/>
    <property type="match status" value="1"/>
</dbReference>
<name>A0ABU5MVG9_9BACT</name>
<evidence type="ECO:0000256" key="6">
    <source>
        <dbReference type="ARBA" id="ARBA00023077"/>
    </source>
</evidence>
<evidence type="ECO:0000256" key="10">
    <source>
        <dbReference type="PROSITE-ProRule" id="PRU01360"/>
    </source>
</evidence>
<protein>
    <submittedName>
        <fullName evidence="14">TonB-dependent receptor</fullName>
    </submittedName>
</protein>
<evidence type="ECO:0000256" key="7">
    <source>
        <dbReference type="ARBA" id="ARBA00023136"/>
    </source>
</evidence>
<evidence type="ECO:0000256" key="5">
    <source>
        <dbReference type="ARBA" id="ARBA00022729"/>
    </source>
</evidence>
<dbReference type="InterPro" id="IPR036942">
    <property type="entry name" value="Beta-barrel_TonB_sf"/>
</dbReference>
<dbReference type="Gene3D" id="2.40.170.20">
    <property type="entry name" value="TonB-dependent receptor, beta-barrel domain"/>
    <property type="match status" value="1"/>
</dbReference>
<keyword evidence="4 10" id="KW-0812">Transmembrane</keyword>
<dbReference type="Proteomes" id="UP001290861">
    <property type="component" value="Unassembled WGS sequence"/>
</dbReference>
<dbReference type="RefSeq" id="WP_322607961.1">
    <property type="nucleotide sequence ID" value="NZ_JARVCO010000007.1"/>
</dbReference>
<evidence type="ECO:0000256" key="1">
    <source>
        <dbReference type="ARBA" id="ARBA00004571"/>
    </source>
</evidence>
<evidence type="ECO:0000313" key="15">
    <source>
        <dbReference type="Proteomes" id="UP001290861"/>
    </source>
</evidence>
<dbReference type="PROSITE" id="PS52016">
    <property type="entry name" value="TONB_DEPENDENT_REC_3"/>
    <property type="match status" value="1"/>
</dbReference>
<evidence type="ECO:0000256" key="9">
    <source>
        <dbReference type="ARBA" id="ARBA00023237"/>
    </source>
</evidence>
<keyword evidence="9 10" id="KW-0998">Cell outer membrane</keyword>
<dbReference type="Gene3D" id="2.170.130.10">
    <property type="entry name" value="TonB-dependent receptor, plug domain"/>
    <property type="match status" value="1"/>
</dbReference>